<protein>
    <submittedName>
        <fullName evidence="2">Tetratricopeptide repeat protein</fullName>
    </submittedName>
</protein>
<name>A0A3S0L7B5_9DEIO</name>
<dbReference type="Pfam" id="PF14559">
    <property type="entry name" value="TPR_19"/>
    <property type="match status" value="1"/>
</dbReference>
<feature type="transmembrane region" description="Helical" evidence="1">
    <location>
        <begin position="40"/>
        <end position="61"/>
    </location>
</feature>
<evidence type="ECO:0000313" key="2">
    <source>
        <dbReference type="EMBL" id="RTR28643.1"/>
    </source>
</evidence>
<organism evidence="2 3">
    <name type="scientific">Deinococcus radiophilus</name>
    <dbReference type="NCBI Taxonomy" id="32062"/>
    <lineage>
        <taxon>Bacteria</taxon>
        <taxon>Thermotogati</taxon>
        <taxon>Deinococcota</taxon>
        <taxon>Deinococci</taxon>
        <taxon>Deinococcales</taxon>
        <taxon>Deinococcaceae</taxon>
        <taxon>Deinococcus</taxon>
    </lineage>
</organism>
<keyword evidence="1" id="KW-0812">Transmembrane</keyword>
<reference evidence="2 3" key="1">
    <citation type="submission" date="2018-12" db="EMBL/GenBank/DDBJ databases">
        <title>Deinococcus radiophilus ATCC 27603 genome sequencing and assembly.</title>
        <authorList>
            <person name="Maclea K.S."/>
            <person name="Maynard C.R."/>
        </authorList>
    </citation>
    <scope>NUCLEOTIDE SEQUENCE [LARGE SCALE GENOMIC DNA]</scope>
    <source>
        <strain evidence="2 3">ATCC 27603</strain>
    </source>
</reference>
<dbReference type="InterPro" id="IPR011990">
    <property type="entry name" value="TPR-like_helical_dom_sf"/>
</dbReference>
<dbReference type="EMBL" id="RXPE01000006">
    <property type="protein sequence ID" value="RTR28643.1"/>
    <property type="molecule type" value="Genomic_DNA"/>
</dbReference>
<gene>
    <name evidence="2" type="ORF">EJ104_04635</name>
</gene>
<keyword evidence="1" id="KW-0472">Membrane</keyword>
<dbReference type="OrthoDB" id="61858at2"/>
<keyword evidence="3" id="KW-1185">Reference proteome</keyword>
<dbReference type="SUPFAM" id="SSF48452">
    <property type="entry name" value="TPR-like"/>
    <property type="match status" value="1"/>
</dbReference>
<feature type="transmembrane region" description="Helical" evidence="1">
    <location>
        <begin position="15"/>
        <end position="33"/>
    </location>
</feature>
<evidence type="ECO:0000256" key="1">
    <source>
        <dbReference type="SAM" id="Phobius"/>
    </source>
</evidence>
<dbReference type="AlphaFoldDB" id="A0A3S0L7B5"/>
<evidence type="ECO:0000313" key="3">
    <source>
        <dbReference type="Proteomes" id="UP000277766"/>
    </source>
</evidence>
<keyword evidence="1" id="KW-1133">Transmembrane helix</keyword>
<accession>A0A3S0L7B5</accession>
<dbReference type="RefSeq" id="WP_126351592.1">
    <property type="nucleotide sequence ID" value="NZ_CP086380.1"/>
</dbReference>
<dbReference type="Gene3D" id="1.25.40.10">
    <property type="entry name" value="Tetratricopeptide repeat domain"/>
    <property type="match status" value="1"/>
</dbReference>
<sequence>MESLFAPGDWGLPNIVWMLIRILNIAFLIHALMRRDWLWAAFLAFGVFTGGGIFVTLFYAFTVFGPAMQGSGTRTRQAVRQTVKTTAEAVKTLDTRIQEAQQVLGRSDTLANRTQLANLYTRAKRLDDAQATLQPLLSGIYQDDPVVLLTSAELDLAQGHPAQAEAKLTQVELQTSASTKTRALTLLAAAQTQQGNATGAEATYQEAMQTATTEEPRVRYAEFLMDQGRTEDAQRVLERLLQVENEATPLYRRQEREWFELAGRLRRQLRR</sequence>
<proteinExistence type="predicted"/>
<comment type="caution">
    <text evidence="2">The sequence shown here is derived from an EMBL/GenBank/DDBJ whole genome shotgun (WGS) entry which is preliminary data.</text>
</comment>
<dbReference type="InterPro" id="IPR014562">
    <property type="entry name" value="UCP030959_TPR_rpt-cont"/>
</dbReference>
<dbReference type="Proteomes" id="UP000277766">
    <property type="component" value="Unassembled WGS sequence"/>
</dbReference>
<dbReference type="PIRSF" id="PIRSF030959">
    <property type="entry name" value="UCP030959"/>
    <property type="match status" value="1"/>
</dbReference>